<evidence type="ECO:0000313" key="1">
    <source>
        <dbReference type="EMBL" id="KAJ8482627.1"/>
    </source>
</evidence>
<gene>
    <name evidence="1" type="ORF">ONZ51_g5244</name>
</gene>
<organism evidence="1 2">
    <name type="scientific">Trametes cubensis</name>
    <dbReference type="NCBI Taxonomy" id="1111947"/>
    <lineage>
        <taxon>Eukaryota</taxon>
        <taxon>Fungi</taxon>
        <taxon>Dikarya</taxon>
        <taxon>Basidiomycota</taxon>
        <taxon>Agaricomycotina</taxon>
        <taxon>Agaricomycetes</taxon>
        <taxon>Polyporales</taxon>
        <taxon>Polyporaceae</taxon>
        <taxon>Trametes</taxon>
    </lineage>
</organism>
<proteinExistence type="predicted"/>
<dbReference type="EMBL" id="JAPEVG010000110">
    <property type="protein sequence ID" value="KAJ8482627.1"/>
    <property type="molecule type" value="Genomic_DNA"/>
</dbReference>
<comment type="caution">
    <text evidence="1">The sequence shown here is derived from an EMBL/GenBank/DDBJ whole genome shotgun (WGS) entry which is preliminary data.</text>
</comment>
<keyword evidence="2" id="KW-1185">Reference proteome</keyword>
<evidence type="ECO:0000313" key="2">
    <source>
        <dbReference type="Proteomes" id="UP001215151"/>
    </source>
</evidence>
<sequence length="486" mass="55411">MSTPTTLSALPTELLYIIAQVSTATDFLSLLLANRNINGALTPLLYGSIILKCYAVAQKCTDTLSNDPTANFDGRDLAACVWSFTVDFQHYGMFGEWRVRFRNSLEIALGRMSGLQHFTFYSAYFGTPRTFISALRAAASTLRTLGFRPDENVWWEDETDAHVFDEFRLEFPELNSIALTLFDDLAQPWYAFFQYLLASRSKYLRTLSITDYWERLTLAPLLRTTTAWSALEELTLVILNSNFSVADLPPAPNVRKLTIDTLFKVPGKARVRAPIPDSIPGHLFPNLEHLACPYQLLPAFLPPDVETQRPIKIVCLDPPYFDPNRRVKWATSRFTDWPLPQWADVRNALTCLPRSAGPVVDLSFCVDGLDAATLGNDLSWTARSLERLFIALHQDPDNADHLGHLGETLFAYTPKLSTFVLSDVPKEASFEWTFVFASDREQQNNWLEEWERNAESGTLREVAFTAECRWRRMEHGWVVHDYKEEE</sequence>
<name>A0AAD7TWT1_9APHY</name>
<protein>
    <submittedName>
        <fullName evidence="1">Uncharacterized protein</fullName>
    </submittedName>
</protein>
<dbReference type="AlphaFoldDB" id="A0AAD7TWT1"/>
<accession>A0AAD7TWT1</accession>
<reference evidence="1" key="1">
    <citation type="submission" date="2022-11" db="EMBL/GenBank/DDBJ databases">
        <title>Genome Sequence of Cubamyces cubensis.</title>
        <authorList>
            <person name="Buettner E."/>
        </authorList>
    </citation>
    <scope>NUCLEOTIDE SEQUENCE</scope>
    <source>
        <strain evidence="1">MPL-01</strain>
    </source>
</reference>
<dbReference type="Proteomes" id="UP001215151">
    <property type="component" value="Unassembled WGS sequence"/>
</dbReference>